<feature type="region of interest" description="Disordered" evidence="10">
    <location>
        <begin position="31"/>
        <end position="56"/>
    </location>
</feature>
<dbReference type="FunFam" id="3.40.140.10:FF:000035">
    <property type="entry name" value="dCMP deaminase"/>
    <property type="match status" value="1"/>
</dbReference>
<dbReference type="InterPro" id="IPR035105">
    <property type="entry name" value="Deoxycytidylate_deaminase_dom"/>
</dbReference>
<sequence length="386" mass="43004">MLIALVGGRGTGKSTIVDELVRRHGFRILTLGPDRETPFPSGTPSPSGTATSSSDDSPVLRFASAHDLLTFATANWTHPFVTTHLRSPRLVLPFIKRPFFVLVYVQARILDRWNRILATSTNPSALNLEEFLRQDDVEQFGKPATGVPEEERAHAKSRILHQDSTKENVALPITQKLERMNMREEEEDDTSSMRAMMSLVSYTITNDQPLPAFLASINTTHLPNMRKSIRPSWDTYFIELANLASLRSNCMKRRVGAVLVTVDKRVVSTGYNGTPRGMTNCNEGGCSRCNGKTYSAQKLTEAAVSSCGENLEECLCLHAEENALLEAGRDRISSASLYCNTCPCLRCSIKIVQCGIKEVIYSQSYSMDEQTEQIFRQAGIKLRQFT</sequence>
<dbReference type="GO" id="GO:0004132">
    <property type="term" value="F:dCMP deaminase activity"/>
    <property type="evidence" value="ECO:0007669"/>
    <property type="project" value="UniProtKB-EC"/>
</dbReference>
<accession>A0A2N5VBS9</accession>
<keyword evidence="6" id="KW-0862">Zinc</keyword>
<evidence type="ECO:0000256" key="7">
    <source>
        <dbReference type="ARBA" id="ARBA00038938"/>
    </source>
</evidence>
<evidence type="ECO:0000256" key="8">
    <source>
        <dbReference type="ARBA" id="ARBA00041763"/>
    </source>
</evidence>
<dbReference type="EMBL" id="PGCI01000031">
    <property type="protein sequence ID" value="PLW47453.1"/>
    <property type="molecule type" value="Genomic_DNA"/>
</dbReference>
<evidence type="ECO:0000256" key="1">
    <source>
        <dbReference type="ARBA" id="ARBA00001947"/>
    </source>
</evidence>
<dbReference type="Gene3D" id="3.40.50.300">
    <property type="entry name" value="P-loop containing nucleotide triphosphate hydrolases"/>
    <property type="match status" value="1"/>
</dbReference>
<dbReference type="InterPro" id="IPR027417">
    <property type="entry name" value="P-loop_NTPase"/>
</dbReference>
<dbReference type="CDD" id="cd01286">
    <property type="entry name" value="deoxycytidylate_deaminase"/>
    <property type="match status" value="1"/>
</dbReference>
<evidence type="ECO:0000313" key="12">
    <source>
        <dbReference type="EMBL" id="PLW47453.1"/>
    </source>
</evidence>
<evidence type="ECO:0000256" key="4">
    <source>
        <dbReference type="ARBA" id="ARBA00022727"/>
    </source>
</evidence>
<dbReference type="GO" id="GO:0005737">
    <property type="term" value="C:cytoplasm"/>
    <property type="evidence" value="ECO:0007669"/>
    <property type="project" value="TreeGrafter"/>
</dbReference>
<dbReference type="SUPFAM" id="SSF53927">
    <property type="entry name" value="Cytidine deaminase-like"/>
    <property type="match status" value="1"/>
</dbReference>
<evidence type="ECO:0000256" key="3">
    <source>
        <dbReference type="ARBA" id="ARBA00022723"/>
    </source>
</evidence>
<dbReference type="InterPro" id="IPR002125">
    <property type="entry name" value="CMP_dCMP_dom"/>
</dbReference>
<organism evidence="12 13">
    <name type="scientific">Puccinia coronata f. sp. avenae</name>
    <dbReference type="NCBI Taxonomy" id="200324"/>
    <lineage>
        <taxon>Eukaryota</taxon>
        <taxon>Fungi</taxon>
        <taxon>Dikarya</taxon>
        <taxon>Basidiomycota</taxon>
        <taxon>Pucciniomycotina</taxon>
        <taxon>Pucciniomycetes</taxon>
        <taxon>Pucciniales</taxon>
        <taxon>Pucciniaceae</taxon>
        <taxon>Puccinia</taxon>
    </lineage>
</organism>
<keyword evidence="3" id="KW-0479">Metal-binding</keyword>
<dbReference type="InterPro" id="IPR016193">
    <property type="entry name" value="Cytidine_deaminase-like"/>
</dbReference>
<dbReference type="Pfam" id="PF00383">
    <property type="entry name" value="dCMP_cyt_deam_1"/>
    <property type="match status" value="1"/>
</dbReference>
<evidence type="ECO:0000256" key="6">
    <source>
        <dbReference type="ARBA" id="ARBA00022833"/>
    </source>
</evidence>
<evidence type="ECO:0000256" key="9">
    <source>
        <dbReference type="ARBA" id="ARBA00071582"/>
    </source>
</evidence>
<dbReference type="SUPFAM" id="SSF52540">
    <property type="entry name" value="P-loop containing nucleoside triphosphate hydrolases"/>
    <property type="match status" value="1"/>
</dbReference>
<reference evidence="12 13" key="1">
    <citation type="submission" date="2017-11" db="EMBL/GenBank/DDBJ databases">
        <title>De novo assembly and phasing of dikaryotic genomes from two isolates of Puccinia coronata f. sp. avenae, the causal agent of oat crown rust.</title>
        <authorList>
            <person name="Miller M.E."/>
            <person name="Zhang Y."/>
            <person name="Omidvar V."/>
            <person name="Sperschneider J."/>
            <person name="Schwessinger B."/>
            <person name="Raley C."/>
            <person name="Palmer J.M."/>
            <person name="Garnica D."/>
            <person name="Upadhyaya N."/>
            <person name="Rathjen J."/>
            <person name="Taylor J.M."/>
            <person name="Park R.F."/>
            <person name="Dodds P.N."/>
            <person name="Hirsch C.D."/>
            <person name="Kianian S.F."/>
            <person name="Figueroa M."/>
        </authorList>
    </citation>
    <scope>NUCLEOTIDE SEQUENCE [LARGE SCALE GENOMIC DNA]</scope>
    <source>
        <strain evidence="12">12SD80</strain>
    </source>
</reference>
<dbReference type="PANTHER" id="PTHR11086">
    <property type="entry name" value="DEOXYCYTIDYLATE DEAMINASE-RELATED"/>
    <property type="match status" value="1"/>
</dbReference>
<dbReference type="PANTHER" id="PTHR11086:SF18">
    <property type="entry name" value="DEOXYCYTIDYLATE DEAMINASE"/>
    <property type="match status" value="1"/>
</dbReference>
<dbReference type="GO" id="GO:0008270">
    <property type="term" value="F:zinc ion binding"/>
    <property type="evidence" value="ECO:0007669"/>
    <property type="project" value="InterPro"/>
</dbReference>
<keyword evidence="5" id="KW-0378">Hydrolase</keyword>
<protein>
    <recommendedName>
        <fullName evidence="9">Deoxycytidylate deaminase</fullName>
        <ecNumber evidence="7">3.5.4.12</ecNumber>
    </recommendedName>
    <alternativeName>
        <fullName evidence="8">dCMP deaminase</fullName>
    </alternativeName>
</protein>
<dbReference type="Proteomes" id="UP000235392">
    <property type="component" value="Unassembled WGS sequence"/>
</dbReference>
<evidence type="ECO:0000259" key="11">
    <source>
        <dbReference type="PROSITE" id="PS51747"/>
    </source>
</evidence>
<feature type="domain" description="CMP/dCMP-type deaminase" evidence="11">
    <location>
        <begin position="232"/>
        <end position="382"/>
    </location>
</feature>
<dbReference type="InterPro" id="IPR016192">
    <property type="entry name" value="APOBEC/CMP_deaminase_Zn-bd"/>
</dbReference>
<name>A0A2N5VBS9_9BASI</name>
<feature type="compositionally biased region" description="Low complexity" evidence="10">
    <location>
        <begin position="38"/>
        <end position="56"/>
    </location>
</feature>
<comment type="cofactor">
    <cofactor evidence="1">
        <name>Zn(2+)</name>
        <dbReference type="ChEBI" id="CHEBI:29105"/>
    </cofactor>
</comment>
<dbReference type="InterPro" id="IPR015517">
    <property type="entry name" value="dCMP_deaminase-rel"/>
</dbReference>
<dbReference type="PROSITE" id="PS00903">
    <property type="entry name" value="CYT_DCMP_DEAMINASES_1"/>
    <property type="match status" value="1"/>
</dbReference>
<dbReference type="PROSITE" id="PS51747">
    <property type="entry name" value="CYT_DCMP_DEAMINASES_2"/>
    <property type="match status" value="1"/>
</dbReference>
<dbReference type="AlphaFoldDB" id="A0A2N5VBS9"/>
<dbReference type="GO" id="GO:0009165">
    <property type="term" value="P:nucleotide biosynthetic process"/>
    <property type="evidence" value="ECO:0007669"/>
    <property type="project" value="UniProtKB-KW"/>
</dbReference>
<evidence type="ECO:0000256" key="10">
    <source>
        <dbReference type="SAM" id="MobiDB-lite"/>
    </source>
</evidence>
<comment type="similarity">
    <text evidence="2">Belongs to the cytidine and deoxycytidylate deaminase family.</text>
</comment>
<evidence type="ECO:0000313" key="13">
    <source>
        <dbReference type="Proteomes" id="UP000235392"/>
    </source>
</evidence>
<dbReference type="EC" id="3.5.4.12" evidence="7"/>
<proteinExistence type="inferred from homology"/>
<gene>
    <name evidence="12" type="ORF">PCASD_04434</name>
</gene>
<dbReference type="Gene3D" id="3.40.140.10">
    <property type="entry name" value="Cytidine Deaminase, domain 2"/>
    <property type="match status" value="1"/>
</dbReference>
<comment type="caution">
    <text evidence="12">The sequence shown here is derived from an EMBL/GenBank/DDBJ whole genome shotgun (WGS) entry which is preliminary data.</text>
</comment>
<evidence type="ECO:0000256" key="5">
    <source>
        <dbReference type="ARBA" id="ARBA00022801"/>
    </source>
</evidence>
<evidence type="ECO:0000256" key="2">
    <source>
        <dbReference type="ARBA" id="ARBA00006576"/>
    </source>
</evidence>
<keyword evidence="4" id="KW-0545">Nucleotide biosynthesis</keyword>